<proteinExistence type="predicted"/>
<name>A0ACA9QKB3_9GLOM</name>
<feature type="non-terminal residue" evidence="1">
    <location>
        <position position="1"/>
    </location>
</feature>
<dbReference type="Proteomes" id="UP000789920">
    <property type="component" value="Unassembled WGS sequence"/>
</dbReference>
<dbReference type="EMBL" id="CAJVQC010034271">
    <property type="protein sequence ID" value="CAG8756002.1"/>
    <property type="molecule type" value="Genomic_DNA"/>
</dbReference>
<evidence type="ECO:0000313" key="1">
    <source>
        <dbReference type="EMBL" id="CAG8756002.1"/>
    </source>
</evidence>
<accession>A0ACA9QKB3</accession>
<comment type="caution">
    <text evidence="1">The sequence shown here is derived from an EMBL/GenBank/DDBJ whole genome shotgun (WGS) entry which is preliminary data.</text>
</comment>
<gene>
    <name evidence="1" type="ORF">RPERSI_LOCUS14687</name>
</gene>
<keyword evidence="2" id="KW-1185">Reference proteome</keyword>
<sequence length="73" mass="8760">TLSKEIVGLFEFGEFREIEKKYTKKKKLDINELKVNEHSGRIDSNEMLLDNKTPFEIFKEIKTKYHIVKIMKQ</sequence>
<reference evidence="1" key="1">
    <citation type="submission" date="2021-06" db="EMBL/GenBank/DDBJ databases">
        <authorList>
            <person name="Kallberg Y."/>
            <person name="Tangrot J."/>
            <person name="Rosling A."/>
        </authorList>
    </citation>
    <scope>NUCLEOTIDE SEQUENCE</scope>
    <source>
        <strain evidence="1">MA461A</strain>
    </source>
</reference>
<evidence type="ECO:0000313" key="2">
    <source>
        <dbReference type="Proteomes" id="UP000789920"/>
    </source>
</evidence>
<protein>
    <submittedName>
        <fullName evidence="1">27935_t:CDS:1</fullName>
    </submittedName>
</protein>
<organism evidence="1 2">
    <name type="scientific">Racocetra persica</name>
    <dbReference type="NCBI Taxonomy" id="160502"/>
    <lineage>
        <taxon>Eukaryota</taxon>
        <taxon>Fungi</taxon>
        <taxon>Fungi incertae sedis</taxon>
        <taxon>Mucoromycota</taxon>
        <taxon>Glomeromycotina</taxon>
        <taxon>Glomeromycetes</taxon>
        <taxon>Diversisporales</taxon>
        <taxon>Gigasporaceae</taxon>
        <taxon>Racocetra</taxon>
    </lineage>
</organism>